<comment type="similarity">
    <text evidence="2 8">Belongs to the glycosyl hydrolase 76 family.</text>
</comment>
<dbReference type="PANTHER" id="PTHR12145:SF36">
    <property type="entry name" value="MANNAN ENDO-1,6-ALPHA-MANNOSIDASE DCW1"/>
    <property type="match status" value="1"/>
</dbReference>
<evidence type="ECO:0000256" key="9">
    <source>
        <dbReference type="SAM" id="SignalP"/>
    </source>
</evidence>
<organism evidence="10 11">
    <name type="scientific">Friedmanniomyces endolithicus</name>
    <dbReference type="NCBI Taxonomy" id="329885"/>
    <lineage>
        <taxon>Eukaryota</taxon>
        <taxon>Fungi</taxon>
        <taxon>Dikarya</taxon>
        <taxon>Ascomycota</taxon>
        <taxon>Pezizomycotina</taxon>
        <taxon>Dothideomycetes</taxon>
        <taxon>Dothideomycetidae</taxon>
        <taxon>Mycosphaerellales</taxon>
        <taxon>Teratosphaeriaceae</taxon>
        <taxon>Friedmanniomyces</taxon>
    </lineage>
</organism>
<dbReference type="EMBL" id="NAJP01000070">
    <property type="protein sequence ID" value="TKA35360.1"/>
    <property type="molecule type" value="Genomic_DNA"/>
</dbReference>
<dbReference type="AlphaFoldDB" id="A0A4U0UI96"/>
<evidence type="ECO:0000256" key="8">
    <source>
        <dbReference type="PIRNR" id="PIRNR016302"/>
    </source>
</evidence>
<reference evidence="10 11" key="1">
    <citation type="submission" date="2017-03" db="EMBL/GenBank/DDBJ databases">
        <title>Genomes of endolithic fungi from Antarctica.</title>
        <authorList>
            <person name="Coleine C."/>
            <person name="Masonjones S."/>
            <person name="Stajich J.E."/>
        </authorList>
    </citation>
    <scope>NUCLEOTIDE SEQUENCE [LARGE SCALE GENOMIC DNA]</scope>
    <source>
        <strain evidence="10 11">CCFEE 5311</strain>
    </source>
</reference>
<comment type="catalytic activity">
    <reaction evidence="1 8">
        <text>Random hydrolysis of (1-&gt;6)-alpha-D-mannosidic linkages in unbranched (1-&gt;6)-mannans.</text>
        <dbReference type="EC" id="3.2.1.101"/>
    </reaction>
</comment>
<dbReference type="InterPro" id="IPR005198">
    <property type="entry name" value="Glyco_hydro_76"/>
</dbReference>
<dbReference type="GO" id="GO:0008496">
    <property type="term" value="F:mannan endo-1,6-alpha-mannosidase activity"/>
    <property type="evidence" value="ECO:0007669"/>
    <property type="project" value="UniProtKB-UniRule"/>
</dbReference>
<dbReference type="EC" id="3.2.1.101" evidence="3 8"/>
<comment type="caution">
    <text evidence="10">The sequence shown here is derived from an EMBL/GenBank/DDBJ whole genome shotgun (WGS) entry which is preliminary data.</text>
</comment>
<keyword evidence="4 9" id="KW-0732">Signal</keyword>
<dbReference type="GO" id="GO:0009272">
    <property type="term" value="P:fungal-type cell wall biogenesis"/>
    <property type="evidence" value="ECO:0007669"/>
    <property type="project" value="TreeGrafter"/>
</dbReference>
<dbReference type="STRING" id="329885.A0A4U0UI96"/>
<dbReference type="GO" id="GO:0016052">
    <property type="term" value="P:carbohydrate catabolic process"/>
    <property type="evidence" value="ECO:0007669"/>
    <property type="project" value="InterPro"/>
</dbReference>
<keyword evidence="5 8" id="KW-0378">Hydrolase</keyword>
<feature type="chain" id="PRO_5020634032" description="Mannan endo-1,6-alpha-mannosidase" evidence="9">
    <location>
        <begin position="20"/>
        <end position="409"/>
    </location>
</feature>
<evidence type="ECO:0000256" key="7">
    <source>
        <dbReference type="ARBA" id="ARBA00023295"/>
    </source>
</evidence>
<feature type="signal peptide" evidence="9">
    <location>
        <begin position="1"/>
        <end position="19"/>
    </location>
</feature>
<evidence type="ECO:0000313" key="11">
    <source>
        <dbReference type="Proteomes" id="UP000310066"/>
    </source>
</evidence>
<protein>
    <recommendedName>
        <fullName evidence="3 8">Mannan endo-1,6-alpha-mannosidase</fullName>
        <ecNumber evidence="3 8">3.2.1.101</ecNumber>
    </recommendedName>
</protein>
<evidence type="ECO:0000256" key="3">
    <source>
        <dbReference type="ARBA" id="ARBA00012350"/>
    </source>
</evidence>
<dbReference type="Proteomes" id="UP000310066">
    <property type="component" value="Unassembled WGS sequence"/>
</dbReference>
<dbReference type="InterPro" id="IPR008928">
    <property type="entry name" value="6-hairpin_glycosidase_sf"/>
</dbReference>
<dbReference type="PANTHER" id="PTHR12145">
    <property type="entry name" value="MANNAN ENDO-1,6-ALPHA-MANNOSIDASE DCW1"/>
    <property type="match status" value="1"/>
</dbReference>
<keyword evidence="6" id="KW-0325">Glycoprotein</keyword>
<keyword evidence="7 8" id="KW-0326">Glycosidase</keyword>
<dbReference type="OrthoDB" id="4187847at2759"/>
<evidence type="ECO:0000256" key="5">
    <source>
        <dbReference type="ARBA" id="ARBA00022801"/>
    </source>
</evidence>
<evidence type="ECO:0000256" key="4">
    <source>
        <dbReference type="ARBA" id="ARBA00022729"/>
    </source>
</evidence>
<dbReference type="InterPro" id="IPR014480">
    <property type="entry name" value="Mannan-1_6-alpha_mannosidase"/>
</dbReference>
<accession>A0A4U0UI96</accession>
<dbReference type="Pfam" id="PF03663">
    <property type="entry name" value="Glyco_hydro_76"/>
    <property type="match status" value="1"/>
</dbReference>
<name>A0A4U0UI96_9PEZI</name>
<sequence>MSPSVRLVVLAVFAVSALCLDLDISNQTSIKQAAAIIASGLYEYHNTSSTAGLFNQPEPWFWWLSGAGWTALIDYTAYTNDTTYVSDIHTALSQNLGSNYDFVPAEQSGWEANDDQVYWVYSALTAMEYGFPPLPCKAAFNNTVGNCTKSWQAIAVHAFEDFVTRWNLDSQTCGGGLKWQYDPTAKGWTYKNSVSNAGFFQTAARLARYTGNETYTDWATKIWNWSVTSGLVGSGYHVYDGSSDGDGANCSSVDHDEWSYNIASYLHGAAHMSAHTNASIWTTIVTALLDTANTTFFSPFPNATGIMYEPICEKQAACSTDQSSFKGSLANWMGKTAVLVPSVSGRIMALLGSSARGAAASCSGENGTCGTKWYVGGFDGQVGFGQQLSALDVVLGLLVGEAPELAVLT</sequence>
<proteinExistence type="inferred from homology"/>
<dbReference type="Gene3D" id="1.50.10.20">
    <property type="match status" value="1"/>
</dbReference>
<dbReference type="SUPFAM" id="SSF48208">
    <property type="entry name" value="Six-hairpin glycosidases"/>
    <property type="match status" value="1"/>
</dbReference>
<evidence type="ECO:0000256" key="1">
    <source>
        <dbReference type="ARBA" id="ARBA00001452"/>
    </source>
</evidence>
<evidence type="ECO:0000256" key="2">
    <source>
        <dbReference type="ARBA" id="ARBA00009699"/>
    </source>
</evidence>
<evidence type="ECO:0000313" key="10">
    <source>
        <dbReference type="EMBL" id="TKA35360.1"/>
    </source>
</evidence>
<dbReference type="PIRSF" id="PIRSF016302">
    <property type="entry name" value="Man_a_manosd"/>
    <property type="match status" value="1"/>
</dbReference>
<evidence type="ECO:0000256" key="6">
    <source>
        <dbReference type="ARBA" id="ARBA00023180"/>
    </source>
</evidence>
<gene>
    <name evidence="10" type="ORF">B0A54_13439</name>
</gene>